<keyword evidence="7" id="KW-1185">Reference proteome</keyword>
<dbReference type="InterPro" id="IPR001279">
    <property type="entry name" value="Metallo-B-lactamas"/>
</dbReference>
<keyword evidence="3" id="KW-0378">Hydrolase</keyword>
<proteinExistence type="predicted"/>
<sequence length="234" mass="25229">MWGAALYVLSLIGSEGSLSMGHLKCRRVPVTPLRQNCMVVSNETERAVVIDPGGDVADILVALGDVQVEAILLTHGHLDHAGGADELRAVLSEKQGARVPVLGPDRRDAFLLESICDQAAAFGLPGMRNVVPDQFLEHGAQLSLLGSSFDVRHVPGHTPGHVVFVNEEQGCSFVGDTLFRQTVGRTDFAYGDSEGLINAIRSELLSLPGEMIVYCGHGMPTTIEEERKNNPFFQ</sequence>
<feature type="domain" description="Metallo-beta-lactamase" evidence="5">
    <location>
        <begin position="34"/>
        <end position="217"/>
    </location>
</feature>
<name>A0ABQ0QH71_9PROT</name>
<comment type="caution">
    <text evidence="6">The sequence shown here is derived from an EMBL/GenBank/DDBJ whole genome shotgun (WGS) entry which is preliminary data.</text>
</comment>
<evidence type="ECO:0000256" key="2">
    <source>
        <dbReference type="ARBA" id="ARBA00022723"/>
    </source>
</evidence>
<dbReference type="PANTHER" id="PTHR46233:SF3">
    <property type="entry name" value="HYDROXYACYLGLUTATHIONE HYDROLASE GLOC"/>
    <property type="match status" value="1"/>
</dbReference>
<accession>A0ABQ0QH71</accession>
<protein>
    <submittedName>
        <fullName evidence="6">Metallo-beta-lactamase</fullName>
    </submittedName>
</protein>
<dbReference type="Pfam" id="PF00753">
    <property type="entry name" value="Lactamase_B"/>
    <property type="match status" value="1"/>
</dbReference>
<reference evidence="6" key="1">
    <citation type="submission" date="2013-04" db="EMBL/GenBank/DDBJ databases">
        <title>The genome sequencing project of 58 acetic acid bacteria.</title>
        <authorList>
            <person name="Okamoto-Kainuma A."/>
            <person name="Ishikawa M."/>
            <person name="Umino S."/>
            <person name="Koizumi Y."/>
            <person name="Shiwa Y."/>
            <person name="Yoshikawa H."/>
            <person name="Matsutani M."/>
            <person name="Matsushita K."/>
        </authorList>
    </citation>
    <scope>NUCLEOTIDE SEQUENCE</scope>
    <source>
        <strain evidence="6">NBRC 106556</strain>
    </source>
</reference>
<dbReference type="InterPro" id="IPR036866">
    <property type="entry name" value="RibonucZ/Hydroxyglut_hydro"/>
</dbReference>
<dbReference type="SUPFAM" id="SSF56281">
    <property type="entry name" value="Metallo-hydrolase/oxidoreductase"/>
    <property type="match status" value="1"/>
</dbReference>
<dbReference type="SMART" id="SM00849">
    <property type="entry name" value="Lactamase_B"/>
    <property type="match status" value="1"/>
</dbReference>
<dbReference type="Gene3D" id="3.60.15.10">
    <property type="entry name" value="Ribonuclease Z/Hydroxyacylglutathione hydrolase-like"/>
    <property type="match status" value="1"/>
</dbReference>
<comment type="cofactor">
    <cofactor evidence="1">
        <name>Zn(2+)</name>
        <dbReference type="ChEBI" id="CHEBI:29105"/>
    </cofactor>
</comment>
<evidence type="ECO:0000256" key="3">
    <source>
        <dbReference type="ARBA" id="ARBA00022801"/>
    </source>
</evidence>
<organism evidence="6 7">
    <name type="scientific">Neokomagataea tanensis NBRC 106556</name>
    <dbReference type="NCBI Taxonomy" id="1223519"/>
    <lineage>
        <taxon>Bacteria</taxon>
        <taxon>Pseudomonadati</taxon>
        <taxon>Pseudomonadota</taxon>
        <taxon>Alphaproteobacteria</taxon>
        <taxon>Acetobacterales</taxon>
        <taxon>Acetobacteraceae</taxon>
        <taxon>Neokomagataea</taxon>
    </lineage>
</organism>
<evidence type="ECO:0000313" key="6">
    <source>
        <dbReference type="EMBL" id="GBR44639.1"/>
    </source>
</evidence>
<evidence type="ECO:0000256" key="1">
    <source>
        <dbReference type="ARBA" id="ARBA00001947"/>
    </source>
</evidence>
<evidence type="ECO:0000256" key="4">
    <source>
        <dbReference type="ARBA" id="ARBA00022833"/>
    </source>
</evidence>
<dbReference type="EMBL" id="BAQB01000004">
    <property type="protein sequence ID" value="GBR44639.1"/>
    <property type="molecule type" value="Genomic_DNA"/>
</dbReference>
<evidence type="ECO:0000259" key="5">
    <source>
        <dbReference type="SMART" id="SM00849"/>
    </source>
</evidence>
<dbReference type="InterPro" id="IPR051453">
    <property type="entry name" value="MBL_Glyoxalase_II"/>
</dbReference>
<dbReference type="Proteomes" id="UP001062443">
    <property type="component" value="Unassembled WGS sequence"/>
</dbReference>
<gene>
    <name evidence="6" type="ORF">AA106556_0493</name>
</gene>
<keyword evidence="2" id="KW-0479">Metal-binding</keyword>
<keyword evidence="4" id="KW-0862">Zinc</keyword>
<evidence type="ECO:0000313" key="7">
    <source>
        <dbReference type="Proteomes" id="UP001062443"/>
    </source>
</evidence>
<dbReference type="PANTHER" id="PTHR46233">
    <property type="entry name" value="HYDROXYACYLGLUTATHIONE HYDROLASE GLOC"/>
    <property type="match status" value="1"/>
</dbReference>